<feature type="region of interest" description="Disordered" evidence="1">
    <location>
        <begin position="38"/>
        <end position="102"/>
    </location>
</feature>
<gene>
    <name evidence="2" type="ORF">TMSB3V08_LOCUS12514</name>
</gene>
<organism evidence="2">
    <name type="scientific">Timema monikensis</name>
    <dbReference type="NCBI Taxonomy" id="170555"/>
    <lineage>
        <taxon>Eukaryota</taxon>
        <taxon>Metazoa</taxon>
        <taxon>Ecdysozoa</taxon>
        <taxon>Arthropoda</taxon>
        <taxon>Hexapoda</taxon>
        <taxon>Insecta</taxon>
        <taxon>Pterygota</taxon>
        <taxon>Neoptera</taxon>
        <taxon>Polyneoptera</taxon>
        <taxon>Phasmatodea</taxon>
        <taxon>Timematodea</taxon>
        <taxon>Timematoidea</taxon>
        <taxon>Timematidae</taxon>
        <taxon>Timema</taxon>
    </lineage>
</organism>
<protein>
    <submittedName>
        <fullName evidence="2">Uncharacterized protein</fullName>
    </submittedName>
</protein>
<reference evidence="2" key="1">
    <citation type="submission" date="2020-11" db="EMBL/GenBank/DDBJ databases">
        <authorList>
            <person name="Tran Van P."/>
        </authorList>
    </citation>
    <scope>NUCLEOTIDE SEQUENCE</scope>
</reference>
<accession>A0A7R9EKT4</accession>
<evidence type="ECO:0000256" key="1">
    <source>
        <dbReference type="SAM" id="MobiDB-lite"/>
    </source>
</evidence>
<name>A0A7R9EKT4_9NEOP</name>
<evidence type="ECO:0000313" key="2">
    <source>
        <dbReference type="EMBL" id="CAD7435868.1"/>
    </source>
</evidence>
<dbReference type="AlphaFoldDB" id="A0A7R9EKT4"/>
<proteinExistence type="predicted"/>
<sequence length="102" mass="11197">MQYFKTLIQIPLLPDKPPNFLIQAELRSYVTPVVILPAEEPSPPESDAVDGTLIDTSDSGSTGEFVDFNHHQNGSISPDILAERSASQGQMRSYMSDSCLEN</sequence>
<feature type="compositionally biased region" description="Polar residues" evidence="1">
    <location>
        <begin position="85"/>
        <end position="102"/>
    </location>
</feature>
<dbReference type="EMBL" id="OB804010">
    <property type="protein sequence ID" value="CAD7435868.1"/>
    <property type="molecule type" value="Genomic_DNA"/>
</dbReference>